<keyword evidence="1" id="KW-1133">Transmembrane helix</keyword>
<reference evidence="2 3" key="1">
    <citation type="journal article" date="2025" name="Anaerobe">
        <title>Description of Anaerococcus kampingiae sp. nov., Anaerococcus groningensis sp. nov., Anaerococcus martiniensis sp. nov., and Anaerococcus cruorum sp. nov., isolated from human clinical specimens.</title>
        <authorList>
            <person name="Boiten K.E."/>
            <person name="Meijer J."/>
            <person name="van Wezel E.M."/>
            <person name="Veloo A.C.M."/>
        </authorList>
    </citation>
    <scope>NUCLEOTIDE SEQUENCE [LARGE SCALE GENOMIC DNA]</scope>
    <source>
        <strain evidence="2 3">ENR1011</strain>
    </source>
</reference>
<dbReference type="EMBL" id="JBGMEG010000001">
    <property type="protein sequence ID" value="MFO3716802.1"/>
    <property type="molecule type" value="Genomic_DNA"/>
</dbReference>
<keyword evidence="1" id="KW-0472">Membrane</keyword>
<protein>
    <submittedName>
        <fullName evidence="2">ABC-2 transporter permease</fullName>
    </submittedName>
</protein>
<evidence type="ECO:0000256" key="1">
    <source>
        <dbReference type="SAM" id="Phobius"/>
    </source>
</evidence>
<feature type="transmembrane region" description="Helical" evidence="1">
    <location>
        <begin position="38"/>
        <end position="56"/>
    </location>
</feature>
<keyword evidence="3" id="KW-1185">Reference proteome</keyword>
<evidence type="ECO:0000313" key="3">
    <source>
        <dbReference type="Proteomes" id="UP001637993"/>
    </source>
</evidence>
<gene>
    <name evidence="2" type="ORF">AB9Q04_00370</name>
</gene>
<feature type="transmembrane region" description="Helical" evidence="1">
    <location>
        <begin position="119"/>
        <end position="137"/>
    </location>
</feature>
<feature type="transmembrane region" description="Helical" evidence="1">
    <location>
        <begin position="16"/>
        <end position="32"/>
    </location>
</feature>
<feature type="transmembrane region" description="Helical" evidence="1">
    <location>
        <begin position="181"/>
        <end position="202"/>
    </location>
</feature>
<evidence type="ECO:0000313" key="2">
    <source>
        <dbReference type="EMBL" id="MFO3716802.1"/>
    </source>
</evidence>
<sequence length="207" mass="24477">MRGLFSYYINLSKRRFLLFMSLLIIVILISIFESAHELVLLYLGFLPTMLLAYSYDQKYKKFVFERLVPVNARKIMTTQYLVILLYSLLGCLMSLLYLLILKKMDVNLNFNEQITNIKLIMLFSINLNISILISSLIKKKMYKIFAYGIPALQALITFKDKVAVLNIYDKINFFSQQNMELYNIIVTILYILISLPLSYRLYKNYYK</sequence>
<comment type="caution">
    <text evidence="2">The sequence shown here is derived from an EMBL/GenBank/DDBJ whole genome shotgun (WGS) entry which is preliminary data.</text>
</comment>
<proteinExistence type="predicted"/>
<accession>A0ABW9MY96</accession>
<dbReference type="InterPro" id="IPR025699">
    <property type="entry name" value="ABC2_memb-like"/>
</dbReference>
<dbReference type="Proteomes" id="UP001637993">
    <property type="component" value="Unassembled WGS sequence"/>
</dbReference>
<name>A0ABW9MY96_9FIRM</name>
<dbReference type="Pfam" id="PF13346">
    <property type="entry name" value="ABC2_membrane_5"/>
    <property type="match status" value="1"/>
</dbReference>
<feature type="transmembrane region" description="Helical" evidence="1">
    <location>
        <begin position="77"/>
        <end position="99"/>
    </location>
</feature>
<dbReference type="RefSeq" id="WP_410023421.1">
    <property type="nucleotide sequence ID" value="NZ_JBGMEG010000001.1"/>
</dbReference>
<organism evidence="2 3">
    <name type="scientific">Anaerococcus groningensis</name>
    <dbReference type="NCBI Taxonomy" id="3115616"/>
    <lineage>
        <taxon>Bacteria</taxon>
        <taxon>Bacillati</taxon>
        <taxon>Bacillota</taxon>
        <taxon>Tissierellia</taxon>
        <taxon>Tissierellales</taxon>
        <taxon>Peptoniphilaceae</taxon>
        <taxon>Anaerococcus</taxon>
    </lineage>
</organism>
<keyword evidence="1" id="KW-0812">Transmembrane</keyword>